<feature type="compositionally biased region" description="Basic and acidic residues" evidence="1">
    <location>
        <begin position="1"/>
        <end position="11"/>
    </location>
</feature>
<dbReference type="Proteomes" id="UP000250043">
    <property type="component" value="Unassembled WGS sequence"/>
</dbReference>
<dbReference type="AlphaFoldDB" id="A0A8E2DV94"/>
<evidence type="ECO:0000256" key="1">
    <source>
        <dbReference type="SAM" id="MobiDB-lite"/>
    </source>
</evidence>
<dbReference type="EMBL" id="KV722330">
    <property type="protein sequence ID" value="OCH96504.1"/>
    <property type="molecule type" value="Genomic_DNA"/>
</dbReference>
<accession>A0A8E2DV94</accession>
<name>A0A8E2DV94_9APHY</name>
<proteinExistence type="predicted"/>
<gene>
    <name evidence="2" type="ORF">OBBRIDRAFT_7369</name>
</gene>
<feature type="region of interest" description="Disordered" evidence="1">
    <location>
        <begin position="1"/>
        <end position="27"/>
    </location>
</feature>
<feature type="compositionally biased region" description="Low complexity" evidence="1">
    <location>
        <begin position="12"/>
        <end position="27"/>
    </location>
</feature>
<sequence>MPVKQEPKHPTVADSTSSSTACSSSCVPLSSPYPYYTDTTRRTSPTPFTRSPPRASVCALLSRADVARTSFASWARPPPSMNVAHLARGSRRHPTHSHVVRACACRMNIVGVSCTVCALSYRTDAALISHTSLVCPASPSSIPHLLRLSRTSFVCPAPLPSIPDLARVPPTRSSSPSHCPCVPGLAHTSCAWSSASRTSSALRAYTSPSSHVPHASQAPAHRVCMRLSCRHNPHSTRLACISSPCARAHRLVCGTPLVYCAFSTV</sequence>
<evidence type="ECO:0000313" key="2">
    <source>
        <dbReference type="EMBL" id="OCH96504.1"/>
    </source>
</evidence>
<keyword evidence="3" id="KW-1185">Reference proteome</keyword>
<organism evidence="2 3">
    <name type="scientific">Obba rivulosa</name>
    <dbReference type="NCBI Taxonomy" id="1052685"/>
    <lineage>
        <taxon>Eukaryota</taxon>
        <taxon>Fungi</taxon>
        <taxon>Dikarya</taxon>
        <taxon>Basidiomycota</taxon>
        <taxon>Agaricomycotina</taxon>
        <taxon>Agaricomycetes</taxon>
        <taxon>Polyporales</taxon>
        <taxon>Gelatoporiaceae</taxon>
        <taxon>Obba</taxon>
    </lineage>
</organism>
<evidence type="ECO:0000313" key="3">
    <source>
        <dbReference type="Proteomes" id="UP000250043"/>
    </source>
</evidence>
<protein>
    <submittedName>
        <fullName evidence="2">Uncharacterized protein</fullName>
    </submittedName>
</protein>
<reference evidence="2 3" key="1">
    <citation type="submission" date="2016-07" db="EMBL/GenBank/DDBJ databases">
        <title>Draft genome of the white-rot fungus Obba rivulosa 3A-2.</title>
        <authorList>
            <consortium name="DOE Joint Genome Institute"/>
            <person name="Miettinen O."/>
            <person name="Riley R."/>
            <person name="Acob R."/>
            <person name="Barry K."/>
            <person name="Cullen D."/>
            <person name="De Vries R."/>
            <person name="Hainaut M."/>
            <person name="Hatakka A."/>
            <person name="Henrissat B."/>
            <person name="Hilden K."/>
            <person name="Kuo R."/>
            <person name="Labutti K."/>
            <person name="Lipzen A."/>
            <person name="Makela M.R."/>
            <person name="Sandor L."/>
            <person name="Spatafora J.W."/>
            <person name="Grigoriev I.V."/>
            <person name="Hibbett D.S."/>
        </authorList>
    </citation>
    <scope>NUCLEOTIDE SEQUENCE [LARGE SCALE GENOMIC DNA]</scope>
    <source>
        <strain evidence="2 3">3A-2</strain>
    </source>
</reference>